<protein>
    <recommendedName>
        <fullName evidence="3">Transmembrane protein</fullName>
    </recommendedName>
</protein>
<name>A0A396GL78_MEDTR</name>
<gene>
    <name evidence="2" type="ORF">MtrunA17_Chr8g0369701</name>
</gene>
<dbReference type="AlphaFoldDB" id="A0A396GL78"/>
<comment type="caution">
    <text evidence="2">The sequence shown here is derived from an EMBL/GenBank/DDBJ whole genome shotgun (WGS) entry which is preliminary data.</text>
</comment>
<reference evidence="2" key="1">
    <citation type="journal article" date="2018" name="Nat. Plants">
        <title>Whole-genome landscape of Medicago truncatula symbiotic genes.</title>
        <authorList>
            <person name="Pecrix Y."/>
            <person name="Gamas P."/>
            <person name="Carrere S."/>
        </authorList>
    </citation>
    <scope>NUCLEOTIDE SEQUENCE</scope>
    <source>
        <tissue evidence="2">Leaves</tissue>
    </source>
</reference>
<proteinExistence type="predicted"/>
<organism evidence="2">
    <name type="scientific">Medicago truncatula</name>
    <name type="common">Barrel medic</name>
    <name type="synonym">Medicago tribuloides</name>
    <dbReference type="NCBI Taxonomy" id="3880"/>
    <lineage>
        <taxon>Eukaryota</taxon>
        <taxon>Viridiplantae</taxon>
        <taxon>Streptophyta</taxon>
        <taxon>Embryophyta</taxon>
        <taxon>Tracheophyta</taxon>
        <taxon>Spermatophyta</taxon>
        <taxon>Magnoliopsida</taxon>
        <taxon>eudicotyledons</taxon>
        <taxon>Gunneridae</taxon>
        <taxon>Pentapetalae</taxon>
        <taxon>rosids</taxon>
        <taxon>fabids</taxon>
        <taxon>Fabales</taxon>
        <taxon>Fabaceae</taxon>
        <taxon>Papilionoideae</taxon>
        <taxon>50 kb inversion clade</taxon>
        <taxon>NPAAA clade</taxon>
        <taxon>Hologalegina</taxon>
        <taxon>IRL clade</taxon>
        <taxon>Trifolieae</taxon>
        <taxon>Medicago</taxon>
    </lineage>
</organism>
<keyword evidence="1" id="KW-1133">Transmembrane helix</keyword>
<dbReference type="Gramene" id="rna48139">
    <property type="protein sequence ID" value="RHN41780.1"/>
    <property type="gene ID" value="gene48139"/>
</dbReference>
<keyword evidence="1" id="KW-0812">Transmembrane</keyword>
<accession>A0A396GL78</accession>
<evidence type="ECO:0000313" key="2">
    <source>
        <dbReference type="EMBL" id="RHN41780.1"/>
    </source>
</evidence>
<keyword evidence="1" id="KW-0472">Membrane</keyword>
<feature type="transmembrane region" description="Helical" evidence="1">
    <location>
        <begin position="27"/>
        <end position="50"/>
    </location>
</feature>
<dbReference type="EMBL" id="PSQE01000008">
    <property type="protein sequence ID" value="RHN41780.1"/>
    <property type="molecule type" value="Genomic_DNA"/>
</dbReference>
<evidence type="ECO:0000256" key="1">
    <source>
        <dbReference type="SAM" id="Phobius"/>
    </source>
</evidence>
<dbReference type="Proteomes" id="UP000265566">
    <property type="component" value="Chromosome 8"/>
</dbReference>
<evidence type="ECO:0008006" key="3">
    <source>
        <dbReference type="Google" id="ProtNLM"/>
    </source>
</evidence>
<sequence length="93" mass="11093">MYTREIDRRANKSEFMENQFRLDLTEIMIFGFYFYILWVMISSIVCFCIVRNISASSVISLIKLQQSHVNNTKFVDMKKVIFVKNPQEISDLR</sequence>